<feature type="region of interest" description="Disordered" evidence="1">
    <location>
        <begin position="1"/>
        <end position="33"/>
    </location>
</feature>
<accession>A0A1G2CFE1</accession>
<comment type="caution">
    <text evidence="2">The sequence shown here is derived from an EMBL/GenBank/DDBJ whole genome shotgun (WGS) entry which is preliminary data.</text>
</comment>
<dbReference type="Proteomes" id="UP000178880">
    <property type="component" value="Unassembled WGS sequence"/>
</dbReference>
<protein>
    <submittedName>
        <fullName evidence="2">Uncharacterized protein</fullName>
    </submittedName>
</protein>
<evidence type="ECO:0000313" key="2">
    <source>
        <dbReference type="EMBL" id="OGZ00105.1"/>
    </source>
</evidence>
<reference evidence="2 3" key="1">
    <citation type="journal article" date="2016" name="Nat. Commun.">
        <title>Thousands of microbial genomes shed light on interconnected biogeochemical processes in an aquifer system.</title>
        <authorList>
            <person name="Anantharaman K."/>
            <person name="Brown C.T."/>
            <person name="Hug L.A."/>
            <person name="Sharon I."/>
            <person name="Castelle C.J."/>
            <person name="Probst A.J."/>
            <person name="Thomas B.C."/>
            <person name="Singh A."/>
            <person name="Wilkins M.J."/>
            <person name="Karaoz U."/>
            <person name="Brodie E.L."/>
            <person name="Williams K.H."/>
            <person name="Hubbard S.S."/>
            <person name="Banfield J.F."/>
        </authorList>
    </citation>
    <scope>NUCLEOTIDE SEQUENCE [LARGE SCALE GENOMIC DNA]</scope>
</reference>
<evidence type="ECO:0000313" key="3">
    <source>
        <dbReference type="Proteomes" id="UP000178880"/>
    </source>
</evidence>
<gene>
    <name evidence="2" type="ORF">A2945_00205</name>
</gene>
<evidence type="ECO:0000256" key="1">
    <source>
        <dbReference type="SAM" id="MobiDB-lite"/>
    </source>
</evidence>
<proteinExistence type="predicted"/>
<sequence length="95" mass="11443">MKKNPENLPPEIHPDDPWHEEPPRIKPYRFGEKLDPKDKTKDYFLCPVCEERKKSVDIHTRPGMMLLKCRKGHQWIFDTKTNTIEDIERNLEFPE</sequence>
<dbReference type="AlphaFoldDB" id="A0A1G2CFE1"/>
<dbReference type="STRING" id="1798650.A2945_00205"/>
<feature type="compositionally biased region" description="Basic and acidic residues" evidence="1">
    <location>
        <begin position="12"/>
        <end position="33"/>
    </location>
</feature>
<name>A0A1G2CFE1_9BACT</name>
<organism evidence="2 3">
    <name type="scientific">Candidatus Liptonbacteria bacterium RIFCSPLOWO2_01_FULL_52_25</name>
    <dbReference type="NCBI Taxonomy" id="1798650"/>
    <lineage>
        <taxon>Bacteria</taxon>
        <taxon>Candidatus Liptoniibacteriota</taxon>
    </lineage>
</organism>
<dbReference type="EMBL" id="MHLA01000007">
    <property type="protein sequence ID" value="OGZ00105.1"/>
    <property type="molecule type" value="Genomic_DNA"/>
</dbReference>